<evidence type="ECO:0000313" key="7">
    <source>
        <dbReference type="Proteomes" id="UP000042527"/>
    </source>
</evidence>
<evidence type="ECO:0000313" key="5">
    <source>
        <dbReference type="EMBL" id="QEJ97427.1"/>
    </source>
</evidence>
<dbReference type="EMBL" id="CP042817">
    <property type="protein sequence ID" value="QEJ98463.1"/>
    <property type="molecule type" value="Genomic_DNA"/>
</dbReference>
<dbReference type="Proteomes" id="UP000042527">
    <property type="component" value="Unassembled WGS sequence"/>
</dbReference>
<accession>A0A0B7GUS0</accession>
<reference evidence="1" key="1">
    <citation type="submission" date="2015-01" db="EMBL/GenBank/DDBJ databases">
        <authorList>
            <person name="Xiang T."/>
            <person name="Song Y."/>
            <person name="Huang L."/>
            <person name="Wang B."/>
            <person name="Wu P."/>
        </authorList>
    </citation>
    <scope>NUCLEOTIDE SEQUENCE [LARGE SCALE GENOMIC DNA]</scope>
    <source>
        <strain evidence="1">V1</strain>
    </source>
</reference>
<dbReference type="EMBL" id="CP042817">
    <property type="protein sequence ID" value="QEJ96832.1"/>
    <property type="molecule type" value="Genomic_DNA"/>
</dbReference>
<gene>
    <name evidence="2" type="ORF">FUT82_00595</name>
    <name evidence="3" type="ORF">FUT82_01760</name>
    <name evidence="4" type="ORF">FUT82_02275</name>
    <name evidence="5" type="ORF">FUT82_05050</name>
    <name evidence="6" type="ORF">FUT82_10960</name>
    <name evidence="1" type="ORF">TPHV1_30133</name>
</gene>
<evidence type="ECO:0000313" key="3">
    <source>
        <dbReference type="EMBL" id="QEJ96832.1"/>
    </source>
</evidence>
<dbReference type="EMBL" id="CP042817">
    <property type="protein sequence ID" value="QEJ96921.1"/>
    <property type="molecule type" value="Genomic_DNA"/>
</dbReference>
<evidence type="ECO:0000313" key="1">
    <source>
        <dbReference type="EMBL" id="CEM62238.1"/>
    </source>
</evidence>
<keyword evidence="7" id="KW-1185">Reference proteome</keyword>
<protein>
    <submittedName>
        <fullName evidence="1">Uncharacterized protein</fullName>
    </submittedName>
</protein>
<name>A0A0B7GUS0_TREPH</name>
<dbReference type="RefSeq" id="WP_024751794.1">
    <property type="nucleotide sequence ID" value="NZ_CDNC01000023.1"/>
</dbReference>
<evidence type="ECO:0000313" key="8">
    <source>
        <dbReference type="Proteomes" id="UP000323594"/>
    </source>
</evidence>
<evidence type="ECO:0000313" key="6">
    <source>
        <dbReference type="EMBL" id="QEJ98463.1"/>
    </source>
</evidence>
<evidence type="ECO:0000313" key="2">
    <source>
        <dbReference type="EMBL" id="QEJ96654.1"/>
    </source>
</evidence>
<dbReference type="EMBL" id="CDNC01000023">
    <property type="protein sequence ID" value="CEM62238.1"/>
    <property type="molecule type" value="Genomic_DNA"/>
</dbReference>
<dbReference type="AlphaFoldDB" id="A0A0B7GUS0"/>
<dbReference type="EMBL" id="CP042817">
    <property type="protein sequence ID" value="QEJ97427.1"/>
    <property type="molecule type" value="Genomic_DNA"/>
</dbReference>
<dbReference type="Proteomes" id="UP000323594">
    <property type="component" value="Chromosome"/>
</dbReference>
<reference evidence="2 8" key="3">
    <citation type="submission" date="2019-08" db="EMBL/GenBank/DDBJ databases">
        <authorList>
            <person name="Kuhnert P."/>
        </authorList>
    </citation>
    <scope>NUCLEOTIDE SEQUENCE [LARGE SCALE GENOMIC DNA]</scope>
    <source>
        <strain evidence="2 8">B36.5</strain>
    </source>
</reference>
<dbReference type="EMBL" id="CP042817">
    <property type="protein sequence ID" value="QEJ96654.1"/>
    <property type="molecule type" value="Genomic_DNA"/>
</dbReference>
<reference evidence="7" key="2">
    <citation type="submission" date="2015-01" db="EMBL/GenBank/DDBJ databases">
        <authorList>
            <person name="Manzoor Shahid"/>
            <person name="Zubair Saima"/>
        </authorList>
    </citation>
    <scope>NUCLEOTIDE SEQUENCE [LARGE SCALE GENOMIC DNA]</scope>
    <source>
        <strain evidence="7">V1</strain>
    </source>
</reference>
<evidence type="ECO:0000313" key="4">
    <source>
        <dbReference type="EMBL" id="QEJ96921.1"/>
    </source>
</evidence>
<sequence>MTEQEYITKHYPQDVIVIDGEFFPLPLGGKITIEQKEIASQLTTANGTKRKDIIRKYESASIRFATLFDEGLNTIQMIIRCIEQTDFEKEKSLFVKKQHMPATAARFNREHFHAIKIEVVGTIKINFQFRKNNCYIYSGVNLKIN</sequence>
<proteinExistence type="predicted"/>
<organism evidence="1 7">
    <name type="scientific">Treponema phagedenis</name>
    <dbReference type="NCBI Taxonomy" id="162"/>
    <lineage>
        <taxon>Bacteria</taxon>
        <taxon>Pseudomonadati</taxon>
        <taxon>Spirochaetota</taxon>
        <taxon>Spirochaetia</taxon>
        <taxon>Spirochaetales</taxon>
        <taxon>Treponemataceae</taxon>
        <taxon>Treponema</taxon>
    </lineage>
</organism>